<dbReference type="FunFam" id="3.40.50.300:FF:000059">
    <property type="entry name" value="ABC transporter G family member 40"/>
    <property type="match status" value="1"/>
</dbReference>
<dbReference type="PANTHER" id="PTHR48040:SF20">
    <property type="entry name" value="PLEIOTROPIC DRUG RESISTANCE PROTEIN 1"/>
    <property type="match status" value="1"/>
</dbReference>
<organism evidence="13 14">
    <name type="scientific">Senna tora</name>
    <dbReference type="NCBI Taxonomy" id="362788"/>
    <lineage>
        <taxon>Eukaryota</taxon>
        <taxon>Viridiplantae</taxon>
        <taxon>Streptophyta</taxon>
        <taxon>Embryophyta</taxon>
        <taxon>Tracheophyta</taxon>
        <taxon>Spermatophyta</taxon>
        <taxon>Magnoliopsida</taxon>
        <taxon>eudicotyledons</taxon>
        <taxon>Gunneridae</taxon>
        <taxon>Pentapetalae</taxon>
        <taxon>rosids</taxon>
        <taxon>fabids</taxon>
        <taxon>Fabales</taxon>
        <taxon>Fabaceae</taxon>
        <taxon>Caesalpinioideae</taxon>
        <taxon>Cassia clade</taxon>
        <taxon>Senna</taxon>
    </lineage>
</organism>
<evidence type="ECO:0000256" key="9">
    <source>
        <dbReference type="ARBA" id="ARBA00023136"/>
    </source>
</evidence>
<evidence type="ECO:0000313" key="13">
    <source>
        <dbReference type="EMBL" id="KAF7814324.1"/>
    </source>
</evidence>
<feature type="transmembrane region" description="Helical" evidence="11">
    <location>
        <begin position="1186"/>
        <end position="1204"/>
    </location>
</feature>
<evidence type="ECO:0000256" key="7">
    <source>
        <dbReference type="ARBA" id="ARBA00022840"/>
    </source>
</evidence>
<dbReference type="CDD" id="cd03233">
    <property type="entry name" value="ABCG_PDR_domain1"/>
    <property type="match status" value="1"/>
</dbReference>
<evidence type="ECO:0000256" key="10">
    <source>
        <dbReference type="SAM" id="MobiDB-lite"/>
    </source>
</evidence>
<dbReference type="Pfam" id="PF14510">
    <property type="entry name" value="ABC_trans_N"/>
    <property type="match status" value="1"/>
</dbReference>
<evidence type="ECO:0000256" key="6">
    <source>
        <dbReference type="ARBA" id="ARBA00022741"/>
    </source>
</evidence>
<evidence type="ECO:0000256" key="5">
    <source>
        <dbReference type="ARBA" id="ARBA00022737"/>
    </source>
</evidence>
<reference evidence="13" key="1">
    <citation type="submission" date="2020-09" db="EMBL/GenBank/DDBJ databases">
        <title>Genome-Enabled Discovery of Anthraquinone Biosynthesis in Senna tora.</title>
        <authorList>
            <person name="Kang S.-H."/>
            <person name="Pandey R.P."/>
            <person name="Lee C.-M."/>
            <person name="Sim J.-S."/>
            <person name="Jeong J.-T."/>
            <person name="Choi B.-S."/>
            <person name="Jung M."/>
            <person name="Ginzburg D."/>
            <person name="Zhao K."/>
            <person name="Won S.Y."/>
            <person name="Oh T.-J."/>
            <person name="Yu Y."/>
            <person name="Kim N.-H."/>
            <person name="Lee O.R."/>
            <person name="Lee T.-H."/>
            <person name="Bashyal P."/>
            <person name="Kim T.-S."/>
            <person name="Lee W.-H."/>
            <person name="Kawkins C."/>
            <person name="Kim C.-K."/>
            <person name="Kim J.S."/>
            <person name="Ahn B.O."/>
            <person name="Rhee S.Y."/>
            <person name="Sohng J.K."/>
        </authorList>
    </citation>
    <scope>NUCLEOTIDE SEQUENCE</scope>
    <source>
        <tissue evidence="13">Leaf</tissue>
    </source>
</reference>
<feature type="transmembrane region" description="Helical" evidence="11">
    <location>
        <begin position="522"/>
        <end position="543"/>
    </location>
</feature>
<evidence type="ECO:0000256" key="3">
    <source>
        <dbReference type="ARBA" id="ARBA00022448"/>
    </source>
</evidence>
<dbReference type="Pfam" id="PF19055">
    <property type="entry name" value="ABC2_membrane_7"/>
    <property type="match status" value="1"/>
</dbReference>
<dbReference type="InterPro" id="IPR003593">
    <property type="entry name" value="AAA+_ATPase"/>
</dbReference>
<dbReference type="PROSITE" id="PS50893">
    <property type="entry name" value="ABC_TRANSPORTER_2"/>
    <property type="match status" value="2"/>
</dbReference>
<feature type="transmembrane region" description="Helical" evidence="11">
    <location>
        <begin position="555"/>
        <end position="575"/>
    </location>
</feature>
<dbReference type="SUPFAM" id="SSF52540">
    <property type="entry name" value="P-loop containing nucleoside triphosphate hydrolases"/>
    <property type="match status" value="2"/>
</dbReference>
<dbReference type="InterPro" id="IPR013525">
    <property type="entry name" value="ABC2_TM"/>
</dbReference>
<feature type="transmembrane region" description="Helical" evidence="11">
    <location>
        <begin position="665"/>
        <end position="688"/>
    </location>
</feature>
<gene>
    <name evidence="13" type="ORF">G2W53_028293</name>
</gene>
<keyword evidence="6" id="KW-0547">Nucleotide-binding</keyword>
<feature type="transmembrane region" description="Helical" evidence="11">
    <location>
        <begin position="1272"/>
        <end position="1292"/>
    </location>
</feature>
<keyword evidence="5" id="KW-0677">Repeat</keyword>
<dbReference type="Pfam" id="PF08370">
    <property type="entry name" value="PDR_assoc"/>
    <property type="match status" value="1"/>
</dbReference>
<dbReference type="InterPro" id="IPR034001">
    <property type="entry name" value="ABCG_PDR_1"/>
</dbReference>
<feature type="transmembrane region" description="Helical" evidence="11">
    <location>
        <begin position="748"/>
        <end position="775"/>
    </location>
</feature>
<dbReference type="Pfam" id="PF00005">
    <property type="entry name" value="ABC_tran"/>
    <property type="match status" value="2"/>
</dbReference>
<evidence type="ECO:0000256" key="11">
    <source>
        <dbReference type="SAM" id="Phobius"/>
    </source>
</evidence>
<dbReference type="PANTHER" id="PTHR48040">
    <property type="entry name" value="PLEIOTROPIC DRUG RESISTANCE PROTEIN 1-LIKE ISOFORM X1"/>
    <property type="match status" value="1"/>
</dbReference>
<keyword evidence="9 11" id="KW-0472">Membrane</keyword>
<evidence type="ECO:0000256" key="1">
    <source>
        <dbReference type="ARBA" id="ARBA00004141"/>
    </source>
</evidence>
<dbReference type="CDD" id="cd03232">
    <property type="entry name" value="ABCG_PDR_domain2"/>
    <property type="match status" value="1"/>
</dbReference>
<comment type="similarity">
    <text evidence="2">Belongs to the ABC transporter superfamily. ABCG family. PDR (TC 3.A.1.205) subfamily.</text>
</comment>
<proteinExistence type="inferred from homology"/>
<feature type="compositionally biased region" description="Low complexity" evidence="10">
    <location>
        <begin position="10"/>
        <end position="19"/>
    </location>
</feature>
<comment type="caution">
    <text evidence="13">The sequence shown here is derived from an EMBL/GenBank/DDBJ whole genome shotgun (WGS) entry which is preliminary data.</text>
</comment>
<dbReference type="InterPro" id="IPR029481">
    <property type="entry name" value="ABC_trans_N"/>
</dbReference>
<dbReference type="SMART" id="SM00382">
    <property type="entry name" value="AAA"/>
    <property type="match status" value="2"/>
</dbReference>
<dbReference type="GO" id="GO:0005524">
    <property type="term" value="F:ATP binding"/>
    <property type="evidence" value="ECO:0007669"/>
    <property type="project" value="UniProtKB-KW"/>
</dbReference>
<dbReference type="OrthoDB" id="66620at2759"/>
<dbReference type="Pfam" id="PF01061">
    <property type="entry name" value="ABC2_membrane"/>
    <property type="match status" value="2"/>
</dbReference>
<feature type="transmembrane region" description="Helical" evidence="11">
    <location>
        <begin position="1406"/>
        <end position="1432"/>
    </location>
</feature>
<protein>
    <submittedName>
        <fullName evidence="13">Pleiotropic drug resistance protein 1-like</fullName>
    </submittedName>
</protein>
<name>A0A834WEL9_9FABA</name>
<keyword evidence="3" id="KW-0813">Transport</keyword>
<feature type="region of interest" description="Disordered" evidence="10">
    <location>
        <begin position="1"/>
        <end position="23"/>
    </location>
</feature>
<keyword evidence="7" id="KW-0067">ATP-binding</keyword>
<accession>A0A834WEL9</accession>
<dbReference type="InterPro" id="IPR043926">
    <property type="entry name" value="ABCG_dom"/>
</dbReference>
<dbReference type="GO" id="GO:0016887">
    <property type="term" value="F:ATP hydrolysis activity"/>
    <property type="evidence" value="ECO:0007669"/>
    <property type="project" value="InterPro"/>
</dbReference>
<dbReference type="InterPro" id="IPR027417">
    <property type="entry name" value="P-loop_NTPase"/>
</dbReference>
<feature type="transmembrane region" description="Helical" evidence="11">
    <location>
        <begin position="1360"/>
        <end position="1379"/>
    </location>
</feature>
<dbReference type="GO" id="GO:0140359">
    <property type="term" value="F:ABC-type transporter activity"/>
    <property type="evidence" value="ECO:0007669"/>
    <property type="project" value="InterPro"/>
</dbReference>
<feature type="domain" description="ABC transporter" evidence="12">
    <location>
        <begin position="150"/>
        <end position="426"/>
    </location>
</feature>
<feature type="domain" description="ABC transporter" evidence="12">
    <location>
        <begin position="840"/>
        <end position="1092"/>
    </location>
</feature>
<dbReference type="FunFam" id="3.40.50.300:FF:000179">
    <property type="entry name" value="ABC transporter G family member 34"/>
    <property type="match status" value="1"/>
</dbReference>
<feature type="transmembrane region" description="Helical" evidence="11">
    <location>
        <begin position="1299"/>
        <end position="1323"/>
    </location>
</feature>
<evidence type="ECO:0000256" key="8">
    <source>
        <dbReference type="ARBA" id="ARBA00022989"/>
    </source>
</evidence>
<feature type="transmembrane region" description="Helical" evidence="11">
    <location>
        <begin position="1329"/>
        <end position="1348"/>
    </location>
</feature>
<dbReference type="Gene3D" id="3.40.50.300">
    <property type="entry name" value="P-loop containing nucleotide triphosphate hydrolases"/>
    <property type="match status" value="2"/>
</dbReference>
<evidence type="ECO:0000256" key="2">
    <source>
        <dbReference type="ARBA" id="ARBA00006012"/>
    </source>
</evidence>
<comment type="subcellular location">
    <subcellularLocation>
        <location evidence="1">Membrane</location>
        <topology evidence="1">Multi-pass membrane protein</topology>
    </subcellularLocation>
</comment>
<evidence type="ECO:0000256" key="4">
    <source>
        <dbReference type="ARBA" id="ARBA00022692"/>
    </source>
</evidence>
<dbReference type="EMBL" id="JAAIUW010000009">
    <property type="protein sequence ID" value="KAF7814324.1"/>
    <property type="molecule type" value="Genomic_DNA"/>
</dbReference>
<dbReference type="Proteomes" id="UP000634136">
    <property type="component" value="Unassembled WGS sequence"/>
</dbReference>
<feature type="transmembrane region" description="Helical" evidence="11">
    <location>
        <begin position="695"/>
        <end position="714"/>
    </location>
</feature>
<sequence>MDGTNLYQASNSLRSGSSSAWRNGDIFTRSSREEDDEESLKWAALEKLPTYSRLRKGLLTTSQGPHNEIDIANIGFEERSKLLERLVRTAEEDNEKFLLKLRDRIDRVGIKIPSVEVRYEHLNIDAEAYAGSRALPTVLNFTTNMVENVLHSLHVISSRKRNVTILKDVNGIIKPGRMTLLLGPPGSGRTTLLLALAGKLDPNLKVNGSVTFNGHGMNEFVPQRTAAYISQHDVHIGEMTVLKHTNHEDLTRAVALLHIIYLVTELSRREKEENIRPDPDIDVYMKATSTAEGQQANLVTDYVLKILGLDICADTMVGDEMLRGISGGQRKRVTTGEMLVGPAKALFMDEISTGLDSSTTFQIVNSLRQFVHILGGTAVIALLQPAPETYELFDDIILISDGQIVYQGPRESVLDFFESMGFKCPERKGVADFLQEVTSRKDQEQYWVCREKPYHFITVTQFAEAFQSFHIGREIANELATPFDKSKDHSAALTTKKFGVNRMDLLKANFSREFLLMKRNSFVYIFKLCQLSIMAFIAMTIFLRTEMHRDSVEHGGVYAGALFFTVVMIMFNGMAELSMTLAKLPVFYKQRDLLFYPPWTYAIPTWILRIPITFVEVAVWVFLTYYVIGFDPNVGRLFKQYLLLLLINQMASGLFRSIAAIGRNMIVANTFGSFALLTLFGLGGFVISRENIKPWWIWGYWISPLMYGQNAILVNEFLGKSWDHFLPNTNKPLGVLILESRGFFTHAYWYWIGIGALIGFMFLFNISFTVALTYLNPFEKPNAAISEESMGDNSCSDKARKIELTSLESSNSASGRVDAVVDSNHGNKRGMVLPFEPHSITFDEIIYSVDMPQEMKDQGVVDDRLVLLKGVSGAFRPGVLTALMGVSGAGKTTLMDVLAGRKTGGYIDGSIKISGYPKKQETFARISGYCEQNDIHSPHVTVYESLLYSAWLRLPPDVDSKTRKMFIKEVMELVELEPLRYSLVGLPGVNGLSTEQRKRLTIAVELVANPSIIFMDEPTSGLDARAAAIVMRTVRNTVDTGRTVVCTIHQPSIDIFEAFDELFLMKRGGQEIYVGPLGSHSSELIKYYESIDGVSKIRDGYNPATWMLEVTTSAQELSLGVDFTELYKNSDLYRRNKQLIEELGKPAPGSKDLHFPTQFSQSFWVQCLACLWKQHWSYWRNPPYTAVRFLFTTVIALMFGTIFWDLGSKTSKTQDLFNSMGSMYTAVLFLGIQNAASVQPVVSVERTVFYRERAAGMYSALPYAFAQVMIEVPYIFVQAVTYGVIVYAMIGFEWNVVKFFWYLFFMYFTLLYFTFYGMMAVAMTPNHHVAAIMAAAFYGIWNLFSGFVVPRLSIPIWWRWYYWACPVAWTLYGLIASQFGDITTMMASNITVQQFIRGYYGFRHDFVGICAAVVVGFAVFFAFIFAVSIKVFNFQRR</sequence>
<evidence type="ECO:0000259" key="12">
    <source>
        <dbReference type="PROSITE" id="PS50893"/>
    </source>
</evidence>
<feature type="transmembrane region" description="Helical" evidence="11">
    <location>
        <begin position="606"/>
        <end position="628"/>
    </location>
</feature>
<dbReference type="GO" id="GO:0016020">
    <property type="term" value="C:membrane"/>
    <property type="evidence" value="ECO:0007669"/>
    <property type="project" value="UniProtKB-SubCell"/>
</dbReference>
<keyword evidence="8 11" id="KW-1133">Transmembrane helix</keyword>
<dbReference type="InterPro" id="IPR003439">
    <property type="entry name" value="ABC_transporter-like_ATP-bd"/>
</dbReference>
<evidence type="ECO:0000313" key="14">
    <source>
        <dbReference type="Proteomes" id="UP000634136"/>
    </source>
</evidence>
<dbReference type="InterPro" id="IPR034003">
    <property type="entry name" value="ABCG_PDR_2"/>
</dbReference>
<feature type="transmembrane region" description="Helical" evidence="11">
    <location>
        <begin position="640"/>
        <end position="659"/>
    </location>
</feature>
<dbReference type="InterPro" id="IPR013581">
    <property type="entry name" value="PDR_assoc"/>
</dbReference>
<keyword evidence="14" id="KW-1185">Reference proteome</keyword>
<keyword evidence="4 11" id="KW-0812">Transmembrane</keyword>